<keyword evidence="2" id="KW-1185">Reference proteome</keyword>
<dbReference type="PANTHER" id="PTHR15827:SF2">
    <property type="entry name" value="CYCLIN-DEPENDENT KINASE 2-INTERACTING PROTEIN"/>
    <property type="match status" value="1"/>
</dbReference>
<evidence type="ECO:0000313" key="2">
    <source>
        <dbReference type="Proteomes" id="UP001179952"/>
    </source>
</evidence>
<dbReference type="AlphaFoldDB" id="A0AAV9AHT5"/>
<dbReference type="Proteomes" id="UP001179952">
    <property type="component" value="Unassembled WGS sequence"/>
</dbReference>
<accession>A0AAV9AHT5</accession>
<organism evidence="1 2">
    <name type="scientific">Acorus gramineus</name>
    <name type="common">Dwarf sweet flag</name>
    <dbReference type="NCBI Taxonomy" id="55184"/>
    <lineage>
        <taxon>Eukaryota</taxon>
        <taxon>Viridiplantae</taxon>
        <taxon>Streptophyta</taxon>
        <taxon>Embryophyta</taxon>
        <taxon>Tracheophyta</taxon>
        <taxon>Spermatophyta</taxon>
        <taxon>Magnoliopsida</taxon>
        <taxon>Liliopsida</taxon>
        <taxon>Acoraceae</taxon>
        <taxon>Acorus</taxon>
    </lineage>
</organism>
<reference evidence="1" key="2">
    <citation type="submission" date="2023-06" db="EMBL/GenBank/DDBJ databases">
        <authorList>
            <person name="Ma L."/>
            <person name="Liu K.-W."/>
            <person name="Li Z."/>
            <person name="Hsiao Y.-Y."/>
            <person name="Qi Y."/>
            <person name="Fu T."/>
            <person name="Tang G."/>
            <person name="Zhang D."/>
            <person name="Sun W.-H."/>
            <person name="Liu D.-K."/>
            <person name="Li Y."/>
            <person name="Chen G.-Z."/>
            <person name="Liu X.-D."/>
            <person name="Liao X.-Y."/>
            <person name="Jiang Y.-T."/>
            <person name="Yu X."/>
            <person name="Hao Y."/>
            <person name="Huang J."/>
            <person name="Zhao X.-W."/>
            <person name="Ke S."/>
            <person name="Chen Y.-Y."/>
            <person name="Wu W.-L."/>
            <person name="Hsu J.-L."/>
            <person name="Lin Y.-F."/>
            <person name="Huang M.-D."/>
            <person name="Li C.-Y."/>
            <person name="Huang L."/>
            <person name="Wang Z.-W."/>
            <person name="Zhao X."/>
            <person name="Zhong W.-Y."/>
            <person name="Peng D.-H."/>
            <person name="Ahmad S."/>
            <person name="Lan S."/>
            <person name="Zhang J.-S."/>
            <person name="Tsai W.-C."/>
            <person name="Van De Peer Y."/>
            <person name="Liu Z.-J."/>
        </authorList>
    </citation>
    <scope>NUCLEOTIDE SEQUENCE</scope>
    <source>
        <strain evidence="1">SCP</strain>
        <tissue evidence="1">Leaves</tissue>
    </source>
</reference>
<dbReference type="EMBL" id="JAUJYN010000009">
    <property type="protein sequence ID" value="KAK1263810.1"/>
    <property type="molecule type" value="Genomic_DNA"/>
</dbReference>
<dbReference type="PANTHER" id="PTHR15827">
    <property type="entry name" value="CYCLIN-DEPENDENT KINASE 2-INTERACTING PROTEIN"/>
    <property type="match status" value="1"/>
</dbReference>
<reference evidence="1" key="1">
    <citation type="journal article" date="2023" name="Nat. Commun.">
        <title>Diploid and tetraploid genomes of Acorus and the evolution of monocots.</title>
        <authorList>
            <person name="Ma L."/>
            <person name="Liu K.W."/>
            <person name="Li Z."/>
            <person name="Hsiao Y.Y."/>
            <person name="Qi Y."/>
            <person name="Fu T."/>
            <person name="Tang G.D."/>
            <person name="Zhang D."/>
            <person name="Sun W.H."/>
            <person name="Liu D.K."/>
            <person name="Li Y."/>
            <person name="Chen G.Z."/>
            <person name="Liu X.D."/>
            <person name="Liao X.Y."/>
            <person name="Jiang Y.T."/>
            <person name="Yu X."/>
            <person name="Hao Y."/>
            <person name="Huang J."/>
            <person name="Zhao X.W."/>
            <person name="Ke S."/>
            <person name="Chen Y.Y."/>
            <person name="Wu W.L."/>
            <person name="Hsu J.L."/>
            <person name="Lin Y.F."/>
            <person name="Huang M.D."/>
            <person name="Li C.Y."/>
            <person name="Huang L."/>
            <person name="Wang Z.W."/>
            <person name="Zhao X."/>
            <person name="Zhong W.Y."/>
            <person name="Peng D.H."/>
            <person name="Ahmad S."/>
            <person name="Lan S."/>
            <person name="Zhang J.S."/>
            <person name="Tsai W.C."/>
            <person name="Van de Peer Y."/>
            <person name="Liu Z.J."/>
        </authorList>
    </citation>
    <scope>NUCLEOTIDE SEQUENCE</scope>
    <source>
        <strain evidence="1">SCP</strain>
    </source>
</reference>
<gene>
    <name evidence="1" type="ORF">QJS04_geneDACA017412</name>
</gene>
<proteinExistence type="predicted"/>
<comment type="caution">
    <text evidence="1">The sequence shown here is derived from an EMBL/GenBank/DDBJ whole genome shotgun (WGS) entry which is preliminary data.</text>
</comment>
<evidence type="ECO:0000313" key="1">
    <source>
        <dbReference type="EMBL" id="KAK1263810.1"/>
    </source>
</evidence>
<name>A0AAV9AHT5_ACOGR</name>
<sequence>MESPNPSPSSASADQRLWRPAAQRNMRNQWSRLASCKQRWASASSDGRAHATSLINTHLSKKYMPSMGFGVLKEMPDIQKKSLKKLSLRQELYGERFLSSYKNLVNIVSDMVNVSRSMRCYLKGSAASPILQFGNHSENKNDSGVGGGVPVFSFYPISYFENLGQELVEMFVLELSLKRLLVVELLSVCCEEPCGGEADMLTWSDEIYLGEFDDLCSTGLLSKESSQPLPPKIKHWESDAFTVRQTNRLLNRETLQNYLTTWLAEGNIDMIRIDEIFHIVEGEMQVRLS</sequence>
<protein>
    <submittedName>
        <fullName evidence="1">Uncharacterized protein</fullName>
    </submittedName>
</protein>